<gene>
    <name evidence="6" type="primary">flgG_2</name>
    <name evidence="6" type="ORF">CLOTH_12460</name>
</gene>
<dbReference type="InterPro" id="IPR010930">
    <property type="entry name" value="Flg_bb/hook_C_dom"/>
</dbReference>
<dbReference type="EMBL" id="MZGW01000003">
    <property type="protein sequence ID" value="OPJ56068.1"/>
    <property type="molecule type" value="Genomic_DNA"/>
</dbReference>
<dbReference type="AlphaFoldDB" id="A0A1V4I7V4"/>
<dbReference type="InterPro" id="IPR020013">
    <property type="entry name" value="Flagellar_FlgE/F/G"/>
</dbReference>
<keyword evidence="2" id="KW-0975">Bacterial flagellum</keyword>
<dbReference type="OrthoDB" id="9800375at2"/>
<keyword evidence="6" id="KW-0282">Flagellum</keyword>
<keyword evidence="6" id="KW-0966">Cell projection</keyword>
<accession>A0A1V4I7V4</accession>
<dbReference type="PANTHER" id="PTHR30435">
    <property type="entry name" value="FLAGELLAR PROTEIN"/>
    <property type="match status" value="1"/>
</dbReference>
<dbReference type="InterPro" id="IPR053967">
    <property type="entry name" value="LlgE_F_G-like_D1"/>
</dbReference>
<dbReference type="NCBIfam" id="TIGR03506">
    <property type="entry name" value="FlgEFG_subfam"/>
    <property type="match status" value="1"/>
</dbReference>
<evidence type="ECO:0000256" key="2">
    <source>
        <dbReference type="RuleBase" id="RU362116"/>
    </source>
</evidence>
<feature type="domain" description="Flagellar hook protein FlgE/F/G-like D1" evidence="5">
    <location>
        <begin position="199"/>
        <end position="252"/>
    </location>
</feature>
<keyword evidence="6" id="KW-0969">Cilium</keyword>
<dbReference type="GO" id="GO:0009425">
    <property type="term" value="C:bacterial-type flagellum basal body"/>
    <property type="evidence" value="ECO:0007669"/>
    <property type="project" value="UniProtKB-SubCell"/>
</dbReference>
<feature type="domain" description="Flagellar basal-body/hook protein C-terminal" evidence="4">
    <location>
        <begin position="307"/>
        <end position="350"/>
    </location>
</feature>
<dbReference type="PROSITE" id="PS00588">
    <property type="entry name" value="FLAGELLA_BB_ROD"/>
    <property type="match status" value="1"/>
</dbReference>
<feature type="domain" description="Flagellar basal body rod protein N-terminal" evidence="3">
    <location>
        <begin position="5"/>
        <end position="35"/>
    </location>
</feature>
<organism evidence="6 7">
    <name type="scientific">Alkalithermobacter paradoxus</name>
    <dbReference type="NCBI Taxonomy" id="29349"/>
    <lineage>
        <taxon>Bacteria</taxon>
        <taxon>Bacillati</taxon>
        <taxon>Bacillota</taxon>
        <taxon>Clostridia</taxon>
        <taxon>Peptostreptococcales</taxon>
        <taxon>Tepidibacteraceae</taxon>
        <taxon>Alkalithermobacter</taxon>
    </lineage>
</organism>
<evidence type="ECO:0000256" key="1">
    <source>
        <dbReference type="ARBA" id="ARBA00009677"/>
    </source>
</evidence>
<dbReference type="STRING" id="29349.CLOTH_12460"/>
<evidence type="ECO:0000259" key="4">
    <source>
        <dbReference type="Pfam" id="PF06429"/>
    </source>
</evidence>
<dbReference type="InterPro" id="IPR001444">
    <property type="entry name" value="Flag_bb_rod_N"/>
</dbReference>
<reference evidence="6 7" key="1">
    <citation type="submission" date="2017-03" db="EMBL/GenBank/DDBJ databases">
        <title>Genome sequence of Clostridium thermoalcaliphilum DSM 7309.</title>
        <authorList>
            <person name="Poehlein A."/>
            <person name="Daniel R."/>
        </authorList>
    </citation>
    <scope>NUCLEOTIDE SEQUENCE [LARGE SCALE GENOMIC DNA]</scope>
    <source>
        <strain evidence="6 7">DSM 7309</strain>
    </source>
</reference>
<dbReference type="InterPro" id="IPR019776">
    <property type="entry name" value="Flagellar_basal_body_rod_CS"/>
</dbReference>
<dbReference type="Pfam" id="PF06429">
    <property type="entry name" value="Flg_bbr_C"/>
    <property type="match status" value="1"/>
</dbReference>
<protein>
    <submittedName>
        <fullName evidence="6">Flagellar basal-body rod protein FlgG</fullName>
    </submittedName>
</protein>
<comment type="similarity">
    <text evidence="1 2">Belongs to the flagella basal body rod proteins family.</text>
</comment>
<sequence>MFRGLYTVTSAMQTNQKKLDVVSNNIANANTNGFKKDVVLTEAFSEKLIMKINGSNNTSVPASSVVDIKRDGEGYYLKTNNSFFTVESRAGKSYSREMRFAVDENGYLKTYSRDINKDIDTTTGYYVLDKTGKRIQVNGDIDVDQNGNVLVGGAVVANLIYNPPRNVIGTINSGIRLDKIQTNFLSGQMNETQNKLDFAIDGNGFFKVETHNGIRYTRNGAFLINDKSELVTSEGHRVLGLNGPIILNRDFDINIFGEISIDGQFVDKLDVVNILNVNALRKEGHSLYKMEDGIDAQIGQFDGHILQGFIESSNVNVINEMVQMINILREYESNQKVIRSYDEMLGKAVNEIGKL</sequence>
<evidence type="ECO:0000259" key="5">
    <source>
        <dbReference type="Pfam" id="PF22692"/>
    </source>
</evidence>
<evidence type="ECO:0000259" key="3">
    <source>
        <dbReference type="Pfam" id="PF00460"/>
    </source>
</evidence>
<proteinExistence type="inferred from homology"/>
<dbReference type="RefSeq" id="WP_079412187.1">
    <property type="nucleotide sequence ID" value="NZ_MZGW01000003.1"/>
</dbReference>
<evidence type="ECO:0000313" key="7">
    <source>
        <dbReference type="Proteomes" id="UP000190140"/>
    </source>
</evidence>
<name>A0A1V4I7V4_9FIRM</name>
<dbReference type="Proteomes" id="UP000190140">
    <property type="component" value="Unassembled WGS sequence"/>
</dbReference>
<dbReference type="SUPFAM" id="SSF117143">
    <property type="entry name" value="Flagellar hook protein flgE"/>
    <property type="match status" value="1"/>
</dbReference>
<dbReference type="PANTHER" id="PTHR30435:SF19">
    <property type="entry name" value="FLAGELLAR BASAL-BODY ROD PROTEIN FLGG"/>
    <property type="match status" value="1"/>
</dbReference>
<keyword evidence="7" id="KW-1185">Reference proteome</keyword>
<dbReference type="Pfam" id="PF22692">
    <property type="entry name" value="LlgE_F_G_D1"/>
    <property type="match status" value="1"/>
</dbReference>
<dbReference type="Pfam" id="PF00460">
    <property type="entry name" value="Flg_bb_rod"/>
    <property type="match status" value="1"/>
</dbReference>
<comment type="subcellular location">
    <subcellularLocation>
        <location evidence="2">Bacterial flagellum basal body</location>
    </subcellularLocation>
</comment>
<evidence type="ECO:0000313" key="6">
    <source>
        <dbReference type="EMBL" id="OPJ56068.1"/>
    </source>
</evidence>
<dbReference type="InterPro" id="IPR037925">
    <property type="entry name" value="FlgE/F/G-like"/>
</dbReference>
<dbReference type="GO" id="GO:0071978">
    <property type="term" value="P:bacterial-type flagellum-dependent swarming motility"/>
    <property type="evidence" value="ECO:0007669"/>
    <property type="project" value="TreeGrafter"/>
</dbReference>
<comment type="caution">
    <text evidence="6">The sequence shown here is derived from an EMBL/GenBank/DDBJ whole genome shotgun (WGS) entry which is preliminary data.</text>
</comment>